<accession>A0ABX2T1U2</accession>
<dbReference type="EMBL" id="JACBYF010000009">
    <property type="protein sequence ID" value="NYS47622.1"/>
    <property type="molecule type" value="Genomic_DNA"/>
</dbReference>
<reference evidence="1 2" key="1">
    <citation type="submission" date="2020-07" db="EMBL/GenBank/DDBJ databases">
        <title>MOT database genomes.</title>
        <authorList>
            <person name="Joseph S."/>
            <person name="Aduse-Opoku J."/>
            <person name="Hashim A."/>
            <person name="Wade W."/>
            <person name="Curtis M."/>
        </authorList>
    </citation>
    <scope>NUCLEOTIDE SEQUENCE [LARGE SCALE GENOMIC DNA]</scope>
    <source>
        <strain evidence="1 2">CIP 106318</strain>
    </source>
</reference>
<name>A0ABX2T1U2_9BACL</name>
<organism evidence="1 2">
    <name type="scientific">Gemelliphila palaticanis</name>
    <dbReference type="NCBI Taxonomy" id="81950"/>
    <lineage>
        <taxon>Bacteria</taxon>
        <taxon>Bacillati</taxon>
        <taxon>Bacillota</taxon>
        <taxon>Bacilli</taxon>
        <taxon>Bacillales</taxon>
        <taxon>Gemellaceae</taxon>
        <taxon>Gemelliphila</taxon>
    </lineage>
</organism>
<evidence type="ECO:0000313" key="2">
    <source>
        <dbReference type="Proteomes" id="UP000531840"/>
    </source>
</evidence>
<keyword evidence="2" id="KW-1185">Reference proteome</keyword>
<dbReference type="Proteomes" id="UP000531840">
    <property type="component" value="Unassembled WGS sequence"/>
</dbReference>
<evidence type="ECO:0000313" key="1">
    <source>
        <dbReference type="EMBL" id="NYS47622.1"/>
    </source>
</evidence>
<gene>
    <name evidence="1" type="ORF">HZY85_05345</name>
</gene>
<comment type="caution">
    <text evidence="1">The sequence shown here is derived from an EMBL/GenBank/DDBJ whole genome shotgun (WGS) entry which is preliminary data.</text>
</comment>
<proteinExistence type="predicted"/>
<sequence>MLLDLVDVEKDKLEFVEVNRIMYELQPLRFKAGWRIECNNFTEYDIGVHSKRDCYELHEDLLQLFNEKANLIIDLGWYPNYDENGNYILLLIKNYDWDYPLEKIVSKSKSEIVEYIEKWINWTFWRKYDE</sequence>
<dbReference type="RefSeq" id="WP_179941410.1">
    <property type="nucleotide sequence ID" value="NZ_JACBYF010000009.1"/>
</dbReference>
<protein>
    <submittedName>
        <fullName evidence="1">Uncharacterized protein</fullName>
    </submittedName>
</protein>